<proteinExistence type="predicted"/>
<feature type="non-terminal residue" evidence="1">
    <location>
        <position position="1"/>
    </location>
</feature>
<dbReference type="Proteomes" id="UP000789920">
    <property type="component" value="Unassembled WGS sequence"/>
</dbReference>
<evidence type="ECO:0000313" key="2">
    <source>
        <dbReference type="Proteomes" id="UP000789920"/>
    </source>
</evidence>
<evidence type="ECO:0000313" key="1">
    <source>
        <dbReference type="EMBL" id="CAG8811018.1"/>
    </source>
</evidence>
<gene>
    <name evidence="1" type="ORF">RPERSI_LOCUS23213</name>
</gene>
<comment type="caution">
    <text evidence="1">The sequence shown here is derived from an EMBL/GenBank/DDBJ whole genome shotgun (WGS) entry which is preliminary data.</text>
</comment>
<keyword evidence="2" id="KW-1185">Reference proteome</keyword>
<protein>
    <submittedName>
        <fullName evidence="1">33086_t:CDS:1</fullName>
    </submittedName>
</protein>
<organism evidence="1 2">
    <name type="scientific">Racocetra persica</name>
    <dbReference type="NCBI Taxonomy" id="160502"/>
    <lineage>
        <taxon>Eukaryota</taxon>
        <taxon>Fungi</taxon>
        <taxon>Fungi incertae sedis</taxon>
        <taxon>Mucoromycota</taxon>
        <taxon>Glomeromycotina</taxon>
        <taxon>Glomeromycetes</taxon>
        <taxon>Diversisporales</taxon>
        <taxon>Gigasporaceae</taxon>
        <taxon>Racocetra</taxon>
    </lineage>
</organism>
<feature type="non-terminal residue" evidence="1">
    <location>
        <position position="104"/>
    </location>
</feature>
<reference evidence="1" key="1">
    <citation type="submission" date="2021-06" db="EMBL/GenBank/DDBJ databases">
        <authorList>
            <person name="Kallberg Y."/>
            <person name="Tangrot J."/>
            <person name="Rosling A."/>
        </authorList>
    </citation>
    <scope>NUCLEOTIDE SEQUENCE</scope>
    <source>
        <strain evidence="1">MA461A</strain>
    </source>
</reference>
<accession>A0ACA9RV69</accession>
<name>A0ACA9RV69_9GLOM</name>
<sequence length="104" mass="12071">QISEARVDILTFKDLLGEITAYKKRKVLLLFASMAFSQYPIMQSHSSILDLMDILRCIEIVPLTWTSFDRCLKRKSHAPARTCLAHKIDNFFSEIYYVIAIRDS</sequence>
<dbReference type="EMBL" id="CAJVQC010071909">
    <property type="protein sequence ID" value="CAG8811018.1"/>
    <property type="molecule type" value="Genomic_DNA"/>
</dbReference>